<dbReference type="STRING" id="1076937.SAMN04488120_10438"/>
<dbReference type="AlphaFoldDB" id="A0A1I2IQA3"/>
<dbReference type="InterPro" id="IPR001296">
    <property type="entry name" value="Glyco_trans_1"/>
</dbReference>
<dbReference type="Gene3D" id="3.40.50.2000">
    <property type="entry name" value="Glycogen Phosphorylase B"/>
    <property type="match status" value="2"/>
</dbReference>
<accession>A0A1I2IQA3</accession>
<evidence type="ECO:0000313" key="3">
    <source>
        <dbReference type="EMBL" id="SFF42701.1"/>
    </source>
</evidence>
<gene>
    <name evidence="3" type="ORF">SAMN04488120_10438</name>
</gene>
<sequence>MKIALFANTDWYLYNFRRSLALAIRDAGYEPLLLSPPGPYAARLQALGLRWQPVPMDRRSLNPLRELALLWWLRGLLRRERVDLVHGFTIKCAVYGAISARWAGVPARVGAVAGMGYVFTSEDFKARLLRPVVRRLIRWALGGEGARLILQNPDDVTLFRQAGLVDADKIRLIYGSGVDAQRFTPGPEAGNRPAGQALRVLLVARLLWDKGIAEYVEAARMLRRRGLALHFLLAGTPDEGNPAAIPVATVQQWQDEGVIDWLGHVEDMPALYASADIMVLPSYREGLPKTLIEAAACGLPIVTTDAPGCREVVTHEQEGLLVPVRDAQALTEAIARLSSDAALRARLGAAARKKVLERFDERIVIEQTLKVYTELSG</sequence>
<dbReference type="SUPFAM" id="SSF53756">
    <property type="entry name" value="UDP-Glycosyltransferase/glycogen phosphorylase"/>
    <property type="match status" value="1"/>
</dbReference>
<protein>
    <submittedName>
        <fullName evidence="3">Glycosyltransferase involved in cell wall bisynthesis</fullName>
    </submittedName>
</protein>
<reference evidence="3 4" key="1">
    <citation type="submission" date="2016-10" db="EMBL/GenBank/DDBJ databases">
        <authorList>
            <person name="de Groot N.N."/>
        </authorList>
    </citation>
    <scope>NUCLEOTIDE SEQUENCE [LARGE SCALE GENOMIC DNA]</scope>
    <source>
        <strain evidence="3 4">DSM 23609</strain>
    </source>
</reference>
<keyword evidence="3" id="KW-0808">Transferase</keyword>
<dbReference type="RefSeq" id="WP_091532553.1">
    <property type="nucleotide sequence ID" value="NZ_FOOC01000004.1"/>
</dbReference>
<name>A0A1I2IQA3_9GAMM</name>
<proteinExistence type="predicted"/>
<organism evidence="3 4">
    <name type="scientific">Fontimonas thermophila</name>
    <dbReference type="NCBI Taxonomy" id="1076937"/>
    <lineage>
        <taxon>Bacteria</taxon>
        <taxon>Pseudomonadati</taxon>
        <taxon>Pseudomonadota</taxon>
        <taxon>Gammaproteobacteria</taxon>
        <taxon>Nevskiales</taxon>
        <taxon>Nevskiaceae</taxon>
        <taxon>Fontimonas</taxon>
    </lineage>
</organism>
<dbReference type="PANTHER" id="PTHR12526:SF638">
    <property type="entry name" value="SPORE COAT PROTEIN SA"/>
    <property type="match status" value="1"/>
</dbReference>
<evidence type="ECO:0000313" key="4">
    <source>
        <dbReference type="Proteomes" id="UP000199771"/>
    </source>
</evidence>
<dbReference type="PANTHER" id="PTHR12526">
    <property type="entry name" value="GLYCOSYLTRANSFERASE"/>
    <property type="match status" value="1"/>
</dbReference>
<dbReference type="InterPro" id="IPR028098">
    <property type="entry name" value="Glyco_trans_4-like_N"/>
</dbReference>
<dbReference type="Pfam" id="PF13579">
    <property type="entry name" value="Glyco_trans_4_4"/>
    <property type="match status" value="1"/>
</dbReference>
<feature type="domain" description="Glycosyl transferase family 1" evidence="1">
    <location>
        <begin position="199"/>
        <end position="353"/>
    </location>
</feature>
<feature type="domain" description="Glycosyltransferase subfamily 4-like N-terminal" evidence="2">
    <location>
        <begin position="18"/>
        <end position="173"/>
    </location>
</feature>
<dbReference type="Pfam" id="PF00534">
    <property type="entry name" value="Glycos_transf_1"/>
    <property type="match status" value="1"/>
</dbReference>
<keyword evidence="4" id="KW-1185">Reference proteome</keyword>
<dbReference type="OrthoDB" id="9775208at2"/>
<evidence type="ECO:0000259" key="1">
    <source>
        <dbReference type="Pfam" id="PF00534"/>
    </source>
</evidence>
<dbReference type="CDD" id="cd03808">
    <property type="entry name" value="GT4_CapM-like"/>
    <property type="match status" value="1"/>
</dbReference>
<dbReference type="GO" id="GO:0016757">
    <property type="term" value="F:glycosyltransferase activity"/>
    <property type="evidence" value="ECO:0007669"/>
    <property type="project" value="InterPro"/>
</dbReference>
<evidence type="ECO:0000259" key="2">
    <source>
        <dbReference type="Pfam" id="PF13579"/>
    </source>
</evidence>
<dbReference type="GO" id="GO:1901135">
    <property type="term" value="P:carbohydrate derivative metabolic process"/>
    <property type="evidence" value="ECO:0007669"/>
    <property type="project" value="UniProtKB-ARBA"/>
</dbReference>
<dbReference type="Proteomes" id="UP000199771">
    <property type="component" value="Unassembled WGS sequence"/>
</dbReference>
<dbReference type="EMBL" id="FOOC01000004">
    <property type="protein sequence ID" value="SFF42701.1"/>
    <property type="molecule type" value="Genomic_DNA"/>
</dbReference>